<dbReference type="EMBL" id="FNTX01000001">
    <property type="protein sequence ID" value="SED56378.1"/>
    <property type="molecule type" value="Genomic_DNA"/>
</dbReference>
<dbReference type="Gene3D" id="3.40.50.720">
    <property type="entry name" value="NAD(P)-binding Rossmann-like Domain"/>
    <property type="match status" value="1"/>
</dbReference>
<dbReference type="Pfam" id="PF08546">
    <property type="entry name" value="ApbA_C"/>
    <property type="match status" value="1"/>
</dbReference>
<dbReference type="SUPFAM" id="SSF48179">
    <property type="entry name" value="6-phosphogluconate dehydrogenase C-terminal domain-like"/>
    <property type="match status" value="1"/>
</dbReference>
<dbReference type="InterPro" id="IPR051402">
    <property type="entry name" value="KPR-Related"/>
</dbReference>
<sequence>MRYIVIGAGGVGGTIGGRLHATGHDVVLVARGAHGRALAADGLTLLTPDGPGTHQIPVVSHPDELAGGLRPGDALVLAVKGQDTAAALDVWADVPVASGGTAAERLPLFLAQNGVANEPFAARVFDDVHGVCVWLPATHLEPGVVVAEGTPVHGVLHLGRWPGGVDDVDRQVATDLEAAGFAAPLREDVMRWKYAKLLGNLGNAVEALTGTGSDEARSMLTDVRAEGEAALAAAGIMAATPQEEAELRPTMRVGEVPGHTRLGGSSWQSLRRGTGSIEADYLNGEIAMLGRRHGVPTPLNDTLTRWARRAARTGQEPGSCTVEEVRRAAEAVPVTDGVDAPAH</sequence>
<dbReference type="STRING" id="648782.SAMN04488554_0160"/>
<dbReference type="InterPro" id="IPR013332">
    <property type="entry name" value="KPR_N"/>
</dbReference>
<dbReference type="GO" id="GO:0005737">
    <property type="term" value="C:cytoplasm"/>
    <property type="evidence" value="ECO:0007669"/>
    <property type="project" value="TreeGrafter"/>
</dbReference>
<evidence type="ECO:0000313" key="3">
    <source>
        <dbReference type="EMBL" id="SED56378.1"/>
    </source>
</evidence>
<name>A0A1H5BQ23_9MICO</name>
<gene>
    <name evidence="3" type="ORF">SAMN04488554_0160</name>
</gene>
<dbReference type="OrthoDB" id="9796561at2"/>
<dbReference type="Proteomes" id="UP000199220">
    <property type="component" value="Unassembled WGS sequence"/>
</dbReference>
<dbReference type="InterPro" id="IPR008927">
    <property type="entry name" value="6-PGluconate_DH-like_C_sf"/>
</dbReference>
<evidence type="ECO:0000259" key="2">
    <source>
        <dbReference type="Pfam" id="PF08546"/>
    </source>
</evidence>
<dbReference type="InterPro" id="IPR013752">
    <property type="entry name" value="KPA_reductase"/>
</dbReference>
<organism evidence="3 4">
    <name type="scientific">Ruania alba</name>
    <dbReference type="NCBI Taxonomy" id="648782"/>
    <lineage>
        <taxon>Bacteria</taxon>
        <taxon>Bacillati</taxon>
        <taxon>Actinomycetota</taxon>
        <taxon>Actinomycetes</taxon>
        <taxon>Micrococcales</taxon>
        <taxon>Ruaniaceae</taxon>
        <taxon>Ruania</taxon>
    </lineage>
</organism>
<evidence type="ECO:0000313" key="4">
    <source>
        <dbReference type="Proteomes" id="UP000199220"/>
    </source>
</evidence>
<proteinExistence type="predicted"/>
<dbReference type="AlphaFoldDB" id="A0A1H5BQ23"/>
<accession>A0A1H5BQ23</accession>
<evidence type="ECO:0000259" key="1">
    <source>
        <dbReference type="Pfam" id="PF02558"/>
    </source>
</evidence>
<keyword evidence="4" id="KW-1185">Reference proteome</keyword>
<feature type="domain" description="Ketopantoate reductase N-terminal" evidence="1">
    <location>
        <begin position="4"/>
        <end position="162"/>
    </location>
</feature>
<dbReference type="Gene3D" id="1.10.1040.10">
    <property type="entry name" value="N-(1-d-carboxylethyl)-l-norvaline Dehydrogenase, domain 2"/>
    <property type="match status" value="1"/>
</dbReference>
<dbReference type="PANTHER" id="PTHR21708">
    <property type="entry name" value="PROBABLE 2-DEHYDROPANTOATE 2-REDUCTASE"/>
    <property type="match status" value="1"/>
</dbReference>
<protein>
    <submittedName>
        <fullName evidence="3">Ketopantoate reductase</fullName>
    </submittedName>
</protein>
<dbReference type="Pfam" id="PF02558">
    <property type="entry name" value="ApbA"/>
    <property type="match status" value="1"/>
</dbReference>
<reference evidence="4" key="1">
    <citation type="submission" date="2016-10" db="EMBL/GenBank/DDBJ databases">
        <authorList>
            <person name="Varghese N."/>
            <person name="Submissions S."/>
        </authorList>
    </citation>
    <scope>NUCLEOTIDE SEQUENCE [LARGE SCALE GENOMIC DNA]</scope>
    <source>
        <strain evidence="4">DSM 21368</strain>
    </source>
</reference>
<dbReference type="InterPro" id="IPR013328">
    <property type="entry name" value="6PGD_dom2"/>
</dbReference>
<feature type="domain" description="Ketopantoate reductase C-terminal" evidence="2">
    <location>
        <begin position="188"/>
        <end position="308"/>
    </location>
</feature>
<dbReference type="RefSeq" id="WP_089771260.1">
    <property type="nucleotide sequence ID" value="NZ_FNTX01000001.1"/>
</dbReference>
<dbReference type="InterPro" id="IPR036291">
    <property type="entry name" value="NAD(P)-bd_dom_sf"/>
</dbReference>
<dbReference type="PANTHER" id="PTHR21708:SF26">
    <property type="entry name" value="2-DEHYDROPANTOATE 2-REDUCTASE"/>
    <property type="match status" value="1"/>
</dbReference>
<dbReference type="SUPFAM" id="SSF51735">
    <property type="entry name" value="NAD(P)-binding Rossmann-fold domains"/>
    <property type="match status" value="1"/>
</dbReference>